<comment type="caution">
    <text evidence="1">The sequence shown here is derived from an EMBL/GenBank/DDBJ whole genome shotgun (WGS) entry which is preliminary data.</text>
</comment>
<dbReference type="EMBL" id="CM056743">
    <property type="protein sequence ID" value="KAJ8671388.1"/>
    <property type="molecule type" value="Genomic_DNA"/>
</dbReference>
<sequence>MHEMTEARSMASGFLKHMNHQENQLRTPGVPGSSPPRSRGRESRMHVEPTPNPKPLPQNPGAPSKQTTRVRRRRPVDALVLHTTTVTTLSSTLSSPINCDLDLPGPVCNGTSSLK</sequence>
<protein>
    <submittedName>
        <fullName evidence="1">Uncharacterized protein</fullName>
    </submittedName>
</protein>
<organism evidence="1 2">
    <name type="scientific">Eretmocerus hayati</name>
    <dbReference type="NCBI Taxonomy" id="131215"/>
    <lineage>
        <taxon>Eukaryota</taxon>
        <taxon>Metazoa</taxon>
        <taxon>Ecdysozoa</taxon>
        <taxon>Arthropoda</taxon>
        <taxon>Hexapoda</taxon>
        <taxon>Insecta</taxon>
        <taxon>Pterygota</taxon>
        <taxon>Neoptera</taxon>
        <taxon>Endopterygota</taxon>
        <taxon>Hymenoptera</taxon>
        <taxon>Apocrita</taxon>
        <taxon>Proctotrupomorpha</taxon>
        <taxon>Chalcidoidea</taxon>
        <taxon>Aphelinidae</taxon>
        <taxon>Aphelininae</taxon>
        <taxon>Eretmocerus</taxon>
    </lineage>
</organism>
<evidence type="ECO:0000313" key="2">
    <source>
        <dbReference type="Proteomes" id="UP001239111"/>
    </source>
</evidence>
<evidence type="ECO:0000313" key="1">
    <source>
        <dbReference type="EMBL" id="KAJ8671388.1"/>
    </source>
</evidence>
<name>A0ACC2NKQ3_9HYME</name>
<dbReference type="Proteomes" id="UP001239111">
    <property type="component" value="Chromosome 3"/>
</dbReference>
<keyword evidence="2" id="KW-1185">Reference proteome</keyword>
<reference evidence="1" key="1">
    <citation type="submission" date="2023-04" db="EMBL/GenBank/DDBJ databases">
        <title>A chromosome-level genome assembly of the parasitoid wasp Eretmocerus hayati.</title>
        <authorList>
            <person name="Zhong Y."/>
            <person name="Liu S."/>
            <person name="Liu Y."/>
        </authorList>
    </citation>
    <scope>NUCLEOTIDE SEQUENCE</scope>
    <source>
        <strain evidence="1">ZJU_SS_LIU_2023</strain>
    </source>
</reference>
<proteinExistence type="predicted"/>
<gene>
    <name evidence="1" type="ORF">QAD02_002647</name>
</gene>
<accession>A0ACC2NKQ3</accession>